<evidence type="ECO:0000313" key="3">
    <source>
        <dbReference type="Proteomes" id="UP000335538"/>
    </source>
</evidence>
<organism evidence="2 3">
    <name type="scientific">Pandoraea sputorum</name>
    <dbReference type="NCBI Taxonomy" id="93222"/>
    <lineage>
        <taxon>Bacteria</taxon>
        <taxon>Pseudomonadati</taxon>
        <taxon>Pseudomonadota</taxon>
        <taxon>Betaproteobacteria</taxon>
        <taxon>Burkholderiales</taxon>
        <taxon>Burkholderiaceae</taxon>
        <taxon>Pandoraea</taxon>
    </lineage>
</organism>
<sequence length="135" mass="14421">MSRYSTGSPPSHPHFSQNLRNWEGKAVSLQNVASVANGGREEDGAVSSAGNPVDEVRRQTSAKTPARRDRHGPEAFAPPVAVMWHGVRGYLAYSLSSRDLEDMRAVRGVGGALDDPSLGEQMAAGCRALSQPGHR</sequence>
<evidence type="ECO:0000313" key="2">
    <source>
        <dbReference type="EMBL" id="VVE85424.1"/>
    </source>
</evidence>
<gene>
    <name evidence="2" type="ORF">PSP31121_05242</name>
</gene>
<protein>
    <submittedName>
        <fullName evidence="2">Integrase</fullName>
    </submittedName>
</protein>
<evidence type="ECO:0000256" key="1">
    <source>
        <dbReference type="SAM" id="MobiDB-lite"/>
    </source>
</evidence>
<feature type="compositionally biased region" description="Polar residues" evidence="1">
    <location>
        <begin position="1"/>
        <end position="20"/>
    </location>
</feature>
<feature type="region of interest" description="Disordered" evidence="1">
    <location>
        <begin position="1"/>
        <end position="74"/>
    </location>
</feature>
<dbReference type="EMBL" id="CABPSR010000027">
    <property type="protein sequence ID" value="VVE85424.1"/>
    <property type="molecule type" value="Genomic_DNA"/>
</dbReference>
<dbReference type="Proteomes" id="UP000335538">
    <property type="component" value="Unassembled WGS sequence"/>
</dbReference>
<proteinExistence type="predicted"/>
<accession>A0A5E5BI85</accession>
<dbReference type="AlphaFoldDB" id="A0A5E5BI85"/>
<name>A0A5E5BI85_9BURK</name>
<reference evidence="2 3" key="1">
    <citation type="submission" date="2019-08" db="EMBL/GenBank/DDBJ databases">
        <authorList>
            <person name="Peeters C."/>
        </authorList>
    </citation>
    <scope>NUCLEOTIDE SEQUENCE [LARGE SCALE GENOMIC DNA]</scope>
    <source>
        <strain evidence="2 3">LMG 31121</strain>
    </source>
</reference>